<evidence type="ECO:0000313" key="2">
    <source>
        <dbReference type="Proteomes" id="UP000719412"/>
    </source>
</evidence>
<organism evidence="1 2">
    <name type="scientific">Tenebrio molitor</name>
    <name type="common">Yellow mealworm beetle</name>
    <dbReference type="NCBI Taxonomy" id="7067"/>
    <lineage>
        <taxon>Eukaryota</taxon>
        <taxon>Metazoa</taxon>
        <taxon>Ecdysozoa</taxon>
        <taxon>Arthropoda</taxon>
        <taxon>Hexapoda</taxon>
        <taxon>Insecta</taxon>
        <taxon>Pterygota</taxon>
        <taxon>Neoptera</taxon>
        <taxon>Endopterygota</taxon>
        <taxon>Coleoptera</taxon>
        <taxon>Polyphaga</taxon>
        <taxon>Cucujiformia</taxon>
        <taxon>Tenebrionidae</taxon>
        <taxon>Tenebrio</taxon>
    </lineage>
</organism>
<accession>A0A8J6LEK9</accession>
<protein>
    <submittedName>
        <fullName evidence="1">Uncharacterized protein</fullName>
    </submittedName>
</protein>
<reference evidence="1" key="1">
    <citation type="journal article" date="2020" name="J Insects Food Feed">
        <title>The yellow mealworm (Tenebrio molitor) genome: a resource for the emerging insects as food and feed industry.</title>
        <authorList>
            <person name="Eriksson T."/>
            <person name="Andere A."/>
            <person name="Kelstrup H."/>
            <person name="Emery V."/>
            <person name="Picard C."/>
        </authorList>
    </citation>
    <scope>NUCLEOTIDE SEQUENCE</scope>
    <source>
        <strain evidence="1">Stoneville</strain>
        <tissue evidence="1">Whole head</tissue>
    </source>
</reference>
<dbReference type="AlphaFoldDB" id="A0A8J6LEK9"/>
<gene>
    <name evidence="1" type="ORF">GEV33_002762</name>
</gene>
<keyword evidence="2" id="KW-1185">Reference proteome</keyword>
<evidence type="ECO:0000313" key="1">
    <source>
        <dbReference type="EMBL" id="KAH0820029.1"/>
    </source>
</evidence>
<dbReference type="EMBL" id="JABDTM020013014">
    <property type="protein sequence ID" value="KAH0820029.1"/>
    <property type="molecule type" value="Genomic_DNA"/>
</dbReference>
<reference evidence="1" key="2">
    <citation type="submission" date="2021-08" db="EMBL/GenBank/DDBJ databases">
        <authorList>
            <person name="Eriksson T."/>
        </authorList>
    </citation>
    <scope>NUCLEOTIDE SEQUENCE</scope>
    <source>
        <strain evidence="1">Stoneville</strain>
        <tissue evidence="1">Whole head</tissue>
    </source>
</reference>
<comment type="caution">
    <text evidence="1">The sequence shown here is derived from an EMBL/GenBank/DDBJ whole genome shotgun (WGS) entry which is preliminary data.</text>
</comment>
<proteinExistence type="predicted"/>
<dbReference type="Proteomes" id="UP000719412">
    <property type="component" value="Unassembled WGS sequence"/>
</dbReference>
<name>A0A8J6LEK9_TENMO</name>
<sequence>MGFDDEKVGGSEWKNFTVKGNNEWDLIQINKVYEFETGSSSTAASHLVTKSFYCFGNKAVWNM</sequence>